<comment type="caution">
    <text evidence="1">The sequence shown here is derived from an EMBL/GenBank/DDBJ whole genome shotgun (WGS) entry which is preliminary data.</text>
</comment>
<reference evidence="1 2" key="1">
    <citation type="submission" date="2017-07" db="EMBL/GenBank/DDBJ databases">
        <title>Isolation and whole genome analysis of endospore-forming bacteria from heroin.</title>
        <authorList>
            <person name="Kalinowski J."/>
            <person name="Ahrens B."/>
            <person name="Al-Dilaimi A."/>
            <person name="Winkler A."/>
            <person name="Wibberg D."/>
            <person name="Schleenbecker U."/>
            <person name="Ruckert C."/>
            <person name="Wolfel R."/>
            <person name="Grass G."/>
        </authorList>
    </citation>
    <scope>NUCLEOTIDE SEQUENCE [LARGE SCALE GENOMIC DNA]</scope>
    <source>
        <strain evidence="1 2">7539</strain>
    </source>
</reference>
<name>A0A268NZH8_SHOCL</name>
<dbReference type="AlphaFoldDB" id="A0A268NZH8"/>
<protein>
    <submittedName>
        <fullName evidence="1">Uncharacterized protein</fullName>
    </submittedName>
</protein>
<dbReference type="RefSeq" id="WP_011248522.1">
    <property type="nucleotide sequence ID" value="NZ_BOQS01000001.1"/>
</dbReference>
<dbReference type="Proteomes" id="UP000216207">
    <property type="component" value="Unassembled WGS sequence"/>
</dbReference>
<evidence type="ECO:0000313" key="2">
    <source>
        <dbReference type="Proteomes" id="UP000216207"/>
    </source>
</evidence>
<proteinExistence type="predicted"/>
<sequence>MDVYYIRLSLAEIKLDLLSFAYQAATSGFDEIEHSGEQLTAIVKKVDQLDEVLERVIRKKEIGKIRDE</sequence>
<accession>A0A268NZH8</accession>
<gene>
    <name evidence="1" type="ORF">CHH72_11780</name>
</gene>
<organism evidence="1 2">
    <name type="scientific">Shouchella clausii</name>
    <name type="common">Alkalihalobacillus clausii</name>
    <dbReference type="NCBI Taxonomy" id="79880"/>
    <lineage>
        <taxon>Bacteria</taxon>
        <taxon>Bacillati</taxon>
        <taxon>Bacillota</taxon>
        <taxon>Bacilli</taxon>
        <taxon>Bacillales</taxon>
        <taxon>Bacillaceae</taxon>
        <taxon>Shouchella</taxon>
    </lineage>
</organism>
<evidence type="ECO:0000313" key="1">
    <source>
        <dbReference type="EMBL" id="PAE88649.1"/>
    </source>
</evidence>
<dbReference type="EMBL" id="NPCC01000013">
    <property type="protein sequence ID" value="PAE88649.1"/>
    <property type="molecule type" value="Genomic_DNA"/>
</dbReference>